<keyword evidence="1" id="KW-1133">Transmembrane helix</keyword>
<gene>
    <name evidence="3" type="ORF">DEBURN_LOCUS119</name>
</gene>
<dbReference type="InterPro" id="IPR022742">
    <property type="entry name" value="Hydrolase_4"/>
</dbReference>
<dbReference type="Gene3D" id="3.40.50.1820">
    <property type="entry name" value="alpha/beta hydrolase"/>
    <property type="match status" value="1"/>
</dbReference>
<accession>A0A9N8UZE6</accession>
<name>A0A9N8UZE6_9GLOM</name>
<dbReference type="Proteomes" id="UP000789706">
    <property type="component" value="Unassembled WGS sequence"/>
</dbReference>
<dbReference type="Pfam" id="PF12146">
    <property type="entry name" value="Hydrolase_4"/>
    <property type="match status" value="1"/>
</dbReference>
<keyword evidence="4" id="KW-1185">Reference proteome</keyword>
<dbReference type="OrthoDB" id="10249433at2759"/>
<dbReference type="PANTHER" id="PTHR12277">
    <property type="entry name" value="ALPHA/BETA HYDROLASE DOMAIN-CONTAINING PROTEIN"/>
    <property type="match status" value="1"/>
</dbReference>
<evidence type="ECO:0000313" key="4">
    <source>
        <dbReference type="Proteomes" id="UP000789706"/>
    </source>
</evidence>
<protein>
    <submittedName>
        <fullName evidence="3">524_t:CDS:1</fullName>
    </submittedName>
</protein>
<evidence type="ECO:0000313" key="3">
    <source>
        <dbReference type="EMBL" id="CAG8432791.1"/>
    </source>
</evidence>
<comment type="caution">
    <text evidence="3">The sequence shown here is derived from an EMBL/GenBank/DDBJ whole genome shotgun (WGS) entry which is preliminary data.</text>
</comment>
<dbReference type="GO" id="GO:0016020">
    <property type="term" value="C:membrane"/>
    <property type="evidence" value="ECO:0007669"/>
    <property type="project" value="TreeGrafter"/>
</dbReference>
<keyword evidence="1" id="KW-0472">Membrane</keyword>
<feature type="transmembrane region" description="Helical" evidence="1">
    <location>
        <begin position="102"/>
        <end position="124"/>
    </location>
</feature>
<dbReference type="EMBL" id="CAJVPK010000003">
    <property type="protein sequence ID" value="CAG8432791.1"/>
    <property type="molecule type" value="Genomic_DNA"/>
</dbReference>
<evidence type="ECO:0000259" key="2">
    <source>
        <dbReference type="Pfam" id="PF12146"/>
    </source>
</evidence>
<feature type="domain" description="Serine aminopeptidase S33" evidence="2">
    <location>
        <begin position="195"/>
        <end position="256"/>
    </location>
</feature>
<keyword evidence="1" id="KW-0812">Transmembrane</keyword>
<dbReference type="AlphaFoldDB" id="A0A9N8UZE6"/>
<dbReference type="PANTHER" id="PTHR12277:SF81">
    <property type="entry name" value="PROTEIN ABHD13"/>
    <property type="match status" value="1"/>
</dbReference>
<dbReference type="InterPro" id="IPR029058">
    <property type="entry name" value="AB_hydrolase_fold"/>
</dbReference>
<sequence>MLHIWYQSRRSFKNSSKYIVNIAYKNLVTNFFISTCKKLFNRPEEYPQEEDEKCATNPATPKTYVNCHNEGVHIYTNLSNNNHLTELITVLERQMIDSTKKVLPVIAIGSTTIVVSGIALLYTFQRNLIYTSHYPVGSRKNVPKPTEFGIPYSQVILITEDNVLIRAFGSGGNMGHRLPIAEKFYKDFKYYLLRDTNLIIYGQSLGGAVAIDLVSRNESKVNALIIENTFLSIQKAIPFAMPTLRYLKFLFSEIWPSEINITKINEIPILFISGTNDEIIPPQQMKTLFELTNTKGGKVWREIPGGTHEKTVTKPRYFEFIVNTSLKCNTIKDVADPTPSSIYLNLAF</sequence>
<organism evidence="3 4">
    <name type="scientific">Diversispora eburnea</name>
    <dbReference type="NCBI Taxonomy" id="1213867"/>
    <lineage>
        <taxon>Eukaryota</taxon>
        <taxon>Fungi</taxon>
        <taxon>Fungi incertae sedis</taxon>
        <taxon>Mucoromycota</taxon>
        <taxon>Glomeromycotina</taxon>
        <taxon>Glomeromycetes</taxon>
        <taxon>Diversisporales</taxon>
        <taxon>Diversisporaceae</taxon>
        <taxon>Diversispora</taxon>
    </lineage>
</organism>
<reference evidence="3" key="1">
    <citation type="submission" date="2021-06" db="EMBL/GenBank/DDBJ databases">
        <authorList>
            <person name="Kallberg Y."/>
            <person name="Tangrot J."/>
            <person name="Rosling A."/>
        </authorList>
    </citation>
    <scope>NUCLEOTIDE SEQUENCE</scope>
    <source>
        <strain evidence="3">AZ414A</strain>
    </source>
</reference>
<dbReference type="SUPFAM" id="SSF53474">
    <property type="entry name" value="alpha/beta-Hydrolases"/>
    <property type="match status" value="1"/>
</dbReference>
<proteinExistence type="predicted"/>
<dbReference type="GO" id="GO:0008474">
    <property type="term" value="F:palmitoyl-(protein) hydrolase activity"/>
    <property type="evidence" value="ECO:0007669"/>
    <property type="project" value="TreeGrafter"/>
</dbReference>
<evidence type="ECO:0000256" key="1">
    <source>
        <dbReference type="SAM" id="Phobius"/>
    </source>
</evidence>